<accession>A0A8H7T339</accession>
<reference evidence="7" key="1">
    <citation type="submission" date="2021-02" db="EMBL/GenBank/DDBJ databases">
        <title>Genome sequence Cadophora malorum strain M34.</title>
        <authorList>
            <person name="Stefanovic E."/>
            <person name="Vu D."/>
            <person name="Scully C."/>
            <person name="Dijksterhuis J."/>
            <person name="Roader J."/>
            <person name="Houbraken J."/>
        </authorList>
    </citation>
    <scope>NUCLEOTIDE SEQUENCE</scope>
    <source>
        <strain evidence="7">M34</strain>
    </source>
</reference>
<dbReference type="GO" id="GO:0016020">
    <property type="term" value="C:membrane"/>
    <property type="evidence" value="ECO:0007669"/>
    <property type="project" value="UniProtKB-SubCell"/>
</dbReference>
<evidence type="ECO:0000313" key="8">
    <source>
        <dbReference type="Proteomes" id="UP000664132"/>
    </source>
</evidence>
<keyword evidence="4 6" id="KW-0472">Membrane</keyword>
<dbReference type="InterPro" id="IPR051694">
    <property type="entry name" value="Immunoregulatory_rcpt-like"/>
</dbReference>
<protein>
    <recommendedName>
        <fullName evidence="9">Ricin B lectin domain-containing protein</fullName>
    </recommendedName>
</protein>
<comment type="caution">
    <text evidence="7">The sequence shown here is derived from an EMBL/GenBank/DDBJ whole genome shotgun (WGS) entry which is preliminary data.</text>
</comment>
<dbReference type="Gene3D" id="2.80.10.50">
    <property type="match status" value="1"/>
</dbReference>
<evidence type="ECO:0000256" key="1">
    <source>
        <dbReference type="ARBA" id="ARBA00004167"/>
    </source>
</evidence>
<comment type="subcellular location">
    <subcellularLocation>
        <location evidence="1">Membrane</location>
        <topology evidence="1">Single-pass membrane protein</topology>
    </subcellularLocation>
</comment>
<evidence type="ECO:0000313" key="7">
    <source>
        <dbReference type="EMBL" id="KAG4414319.1"/>
    </source>
</evidence>
<name>A0A8H7T339_9HELO</name>
<evidence type="ECO:0000256" key="6">
    <source>
        <dbReference type="SAM" id="Phobius"/>
    </source>
</evidence>
<feature type="compositionally biased region" description="Low complexity" evidence="5">
    <location>
        <begin position="181"/>
        <end position="197"/>
    </location>
</feature>
<keyword evidence="2 6" id="KW-0812">Transmembrane</keyword>
<sequence>MANFASDHWHQIYIGDSPDGGQSASGTSLYKNSLTGAIFFTETNTTKPQQLWQLYPFNSTYYALRSKDSGPTGYLTVNFQTQEDTPGKTVPLMTNASISDNSRFWQIEPWGDGSFFLSNAANGTEWHLEKKPKSLMAMSSNITAPQDGQRFSFKQLGQIQNGEFTTVATPSETSTAIPSGSITNSPAPSSNSSSPGLSTGAKAGIGAGVGVAAFVALLILGFFLLKRRKRTARPSGQEPTPPYEAVSQHPYETEGKQLNDGGPGELDAPVAHPAELTSDNTQRPAELPAWNGRP</sequence>
<evidence type="ECO:0000256" key="5">
    <source>
        <dbReference type="SAM" id="MobiDB-lite"/>
    </source>
</evidence>
<keyword evidence="8" id="KW-1185">Reference proteome</keyword>
<dbReference type="CDD" id="cd12087">
    <property type="entry name" value="TM_EGFR-like"/>
    <property type="match status" value="1"/>
</dbReference>
<dbReference type="EMBL" id="JAFJYH010000271">
    <property type="protein sequence ID" value="KAG4414319.1"/>
    <property type="molecule type" value="Genomic_DNA"/>
</dbReference>
<evidence type="ECO:0000256" key="4">
    <source>
        <dbReference type="ARBA" id="ARBA00023136"/>
    </source>
</evidence>
<dbReference type="PANTHER" id="PTHR15549">
    <property type="entry name" value="PAIRED IMMUNOGLOBULIN-LIKE TYPE 2 RECEPTOR"/>
    <property type="match status" value="1"/>
</dbReference>
<dbReference type="InterPro" id="IPR035992">
    <property type="entry name" value="Ricin_B-like_lectins"/>
</dbReference>
<dbReference type="Proteomes" id="UP000664132">
    <property type="component" value="Unassembled WGS sequence"/>
</dbReference>
<feature type="region of interest" description="Disordered" evidence="5">
    <location>
        <begin position="232"/>
        <end position="294"/>
    </location>
</feature>
<dbReference type="PANTHER" id="PTHR15549:SF30">
    <property type="entry name" value="MID2 DOMAIN-CONTAINING PROTEIN"/>
    <property type="match status" value="1"/>
</dbReference>
<evidence type="ECO:0000256" key="2">
    <source>
        <dbReference type="ARBA" id="ARBA00022692"/>
    </source>
</evidence>
<feature type="compositionally biased region" description="Polar residues" evidence="5">
    <location>
        <begin position="166"/>
        <end position="180"/>
    </location>
</feature>
<dbReference type="OrthoDB" id="4158815at2759"/>
<dbReference type="AlphaFoldDB" id="A0A8H7T339"/>
<evidence type="ECO:0000256" key="3">
    <source>
        <dbReference type="ARBA" id="ARBA00022989"/>
    </source>
</evidence>
<proteinExistence type="predicted"/>
<dbReference type="SUPFAM" id="SSF50370">
    <property type="entry name" value="Ricin B-like lectins"/>
    <property type="match status" value="1"/>
</dbReference>
<feature type="transmembrane region" description="Helical" evidence="6">
    <location>
        <begin position="203"/>
        <end position="225"/>
    </location>
</feature>
<organism evidence="7 8">
    <name type="scientific">Cadophora malorum</name>
    <dbReference type="NCBI Taxonomy" id="108018"/>
    <lineage>
        <taxon>Eukaryota</taxon>
        <taxon>Fungi</taxon>
        <taxon>Dikarya</taxon>
        <taxon>Ascomycota</taxon>
        <taxon>Pezizomycotina</taxon>
        <taxon>Leotiomycetes</taxon>
        <taxon>Helotiales</taxon>
        <taxon>Ploettnerulaceae</taxon>
        <taxon>Cadophora</taxon>
    </lineage>
</organism>
<feature type="region of interest" description="Disordered" evidence="5">
    <location>
        <begin position="166"/>
        <end position="197"/>
    </location>
</feature>
<keyword evidence="3 6" id="KW-1133">Transmembrane helix</keyword>
<dbReference type="GO" id="GO:0071944">
    <property type="term" value="C:cell periphery"/>
    <property type="evidence" value="ECO:0007669"/>
    <property type="project" value="UniProtKB-ARBA"/>
</dbReference>
<gene>
    <name evidence="7" type="ORF">IFR04_012565</name>
</gene>
<evidence type="ECO:0008006" key="9">
    <source>
        <dbReference type="Google" id="ProtNLM"/>
    </source>
</evidence>